<evidence type="ECO:0000256" key="5">
    <source>
        <dbReference type="ARBA" id="ARBA00023136"/>
    </source>
</evidence>
<keyword evidence="4 6" id="KW-1133">Transmembrane helix</keyword>
<dbReference type="CDD" id="cd06662">
    <property type="entry name" value="SURF1"/>
    <property type="match status" value="1"/>
</dbReference>
<comment type="caution">
    <text evidence="6">Lacks conserved residue(s) required for the propagation of feature annotation.</text>
</comment>
<dbReference type="RefSeq" id="WP_048361344.1">
    <property type="nucleotide sequence ID" value="NZ_FNUD01000002.1"/>
</dbReference>
<evidence type="ECO:0000256" key="1">
    <source>
        <dbReference type="ARBA" id="ARBA00004370"/>
    </source>
</evidence>
<reference evidence="7" key="1">
    <citation type="submission" date="2016-10" db="EMBL/GenBank/DDBJ databases">
        <authorList>
            <person name="Varghese N."/>
            <person name="Submissions S."/>
        </authorList>
    </citation>
    <scope>NUCLEOTIDE SEQUENCE [LARGE SCALE GENOMIC DNA]</scope>
    <source>
        <strain evidence="7">LMG 25555</strain>
    </source>
</reference>
<organism evidence="7 8">
    <name type="scientific">Pseudomonas deceptionensis</name>
    <dbReference type="NCBI Taxonomy" id="882211"/>
    <lineage>
        <taxon>Bacteria</taxon>
        <taxon>Pseudomonadati</taxon>
        <taxon>Pseudomonadota</taxon>
        <taxon>Gammaproteobacteria</taxon>
        <taxon>Pseudomonadales</taxon>
        <taxon>Pseudomonadaceae</taxon>
        <taxon>Pseudomonas</taxon>
    </lineage>
</organism>
<accession>A0A0J6G8N5</accession>
<comment type="similarity">
    <text evidence="2 6">Belongs to the SURF1 family.</text>
</comment>
<evidence type="ECO:0000256" key="3">
    <source>
        <dbReference type="ARBA" id="ARBA00022692"/>
    </source>
</evidence>
<dbReference type="EMBL" id="FNUD01000002">
    <property type="protein sequence ID" value="SEE49651.1"/>
    <property type="molecule type" value="Genomic_DNA"/>
</dbReference>
<keyword evidence="5 6" id="KW-0472">Membrane</keyword>
<dbReference type="InterPro" id="IPR002994">
    <property type="entry name" value="Surf1/Shy1"/>
</dbReference>
<gene>
    <name evidence="7" type="ORF">SAMN04489800_1013</name>
</gene>
<proteinExistence type="inferred from homology"/>
<dbReference type="GO" id="GO:0005886">
    <property type="term" value="C:plasma membrane"/>
    <property type="evidence" value="ECO:0007669"/>
    <property type="project" value="UniProtKB-SubCell"/>
</dbReference>
<name>A0A0J6G8N5_PSEDM</name>
<sequence length="245" mass="27280">MTRFRPGIAPTLVVLALLPLLVFLGFWQLARGEQKRVLLDSYAQRQAAAPVTAGQLLSTDEPAFRRVQLRGHFDGQHSLLLDNRVRDGKVGVELLQPFQDQASGQWLLLNRGWLPWPSRLAPPQFSTPEQILDIQAWVYESPGAPFQLHADPADAPWPRLVTAVMPAKLWAELGREGFADEVRIAPGPGAYQADWPLISTGMGPEKHTAYAVQWFAMALALLGLYLYLGWHNAQEKRHGNGHQSA</sequence>
<protein>
    <recommendedName>
        <fullName evidence="6">SURF1-like protein</fullName>
    </recommendedName>
</protein>
<dbReference type="PANTHER" id="PTHR23427:SF2">
    <property type="entry name" value="SURFEIT LOCUS PROTEIN 1"/>
    <property type="match status" value="1"/>
</dbReference>
<dbReference type="OrthoDB" id="9789940at2"/>
<dbReference type="InterPro" id="IPR045214">
    <property type="entry name" value="Surf1/Surf4"/>
</dbReference>
<keyword evidence="3 6" id="KW-0812">Transmembrane</keyword>
<evidence type="ECO:0000313" key="8">
    <source>
        <dbReference type="Proteomes" id="UP000183613"/>
    </source>
</evidence>
<dbReference type="Pfam" id="PF02104">
    <property type="entry name" value="SURF1"/>
    <property type="match status" value="1"/>
</dbReference>
<keyword evidence="8" id="KW-1185">Reference proteome</keyword>
<evidence type="ECO:0000313" key="7">
    <source>
        <dbReference type="EMBL" id="SEE49651.1"/>
    </source>
</evidence>
<comment type="caution">
    <text evidence="7">The sequence shown here is derived from an EMBL/GenBank/DDBJ whole genome shotgun (WGS) entry which is preliminary data.</text>
</comment>
<evidence type="ECO:0000256" key="4">
    <source>
        <dbReference type="ARBA" id="ARBA00022989"/>
    </source>
</evidence>
<comment type="subcellular location">
    <subcellularLocation>
        <location evidence="6">Cell membrane</location>
        <topology evidence="6">Multi-pass membrane protein</topology>
    </subcellularLocation>
    <subcellularLocation>
        <location evidence="1">Membrane</location>
    </subcellularLocation>
</comment>
<dbReference type="PATRIC" id="fig|882211.3.peg.3684"/>
<evidence type="ECO:0000256" key="6">
    <source>
        <dbReference type="RuleBase" id="RU363076"/>
    </source>
</evidence>
<dbReference type="PROSITE" id="PS50895">
    <property type="entry name" value="SURF1"/>
    <property type="match status" value="1"/>
</dbReference>
<keyword evidence="6" id="KW-1003">Cell membrane</keyword>
<dbReference type="Proteomes" id="UP000183613">
    <property type="component" value="Unassembled WGS sequence"/>
</dbReference>
<evidence type="ECO:0000256" key="2">
    <source>
        <dbReference type="ARBA" id="ARBA00007165"/>
    </source>
</evidence>
<dbReference type="AlphaFoldDB" id="A0A0J6G8N5"/>
<dbReference type="PANTHER" id="PTHR23427">
    <property type="entry name" value="SURFEIT LOCUS PROTEIN"/>
    <property type="match status" value="1"/>
</dbReference>
<feature type="transmembrane region" description="Helical" evidence="6">
    <location>
        <begin position="210"/>
        <end position="228"/>
    </location>
</feature>